<dbReference type="AlphaFoldDB" id="A0A4Z0W6Y6"/>
<feature type="domain" description="Phospholipid/glycerol acyltransferase" evidence="7">
    <location>
        <begin position="71"/>
        <end position="182"/>
    </location>
</feature>
<evidence type="ECO:0000256" key="4">
    <source>
        <dbReference type="ARBA" id="ARBA00023098"/>
    </source>
</evidence>
<keyword evidence="4" id="KW-0443">Lipid metabolism</keyword>
<keyword evidence="2" id="KW-0444">Lipid biosynthesis</keyword>
<proteinExistence type="predicted"/>
<dbReference type="PANTHER" id="PTHR10434:SF64">
    <property type="entry name" value="1-ACYL-SN-GLYCEROL-3-PHOSPHATE ACYLTRANSFERASE-RELATED"/>
    <property type="match status" value="1"/>
</dbReference>
<evidence type="ECO:0000256" key="3">
    <source>
        <dbReference type="ARBA" id="ARBA00022679"/>
    </source>
</evidence>
<feature type="transmembrane region" description="Helical" evidence="6">
    <location>
        <begin position="7"/>
        <end position="29"/>
    </location>
</feature>
<keyword evidence="6" id="KW-1133">Transmembrane helix</keyword>
<dbReference type="GO" id="GO:0003841">
    <property type="term" value="F:1-acylglycerol-3-phosphate O-acyltransferase activity"/>
    <property type="evidence" value="ECO:0007669"/>
    <property type="project" value="TreeGrafter"/>
</dbReference>
<dbReference type="EMBL" id="SRMF01000006">
    <property type="protein sequence ID" value="TGG92109.1"/>
    <property type="molecule type" value="Genomic_DNA"/>
</dbReference>
<evidence type="ECO:0000256" key="1">
    <source>
        <dbReference type="ARBA" id="ARBA00005189"/>
    </source>
</evidence>
<gene>
    <name evidence="8" type="ORF">E4656_14620</name>
</gene>
<evidence type="ECO:0000256" key="5">
    <source>
        <dbReference type="ARBA" id="ARBA00023315"/>
    </source>
</evidence>
<sequence length="264" mass="29702">MILLRRLVRFVIFAVLVVLGLLLTLGLWLPRRLGISSMDTTLKVAAWWYRRLLGTMNAHVHVVGSIEPRKGMWICNHISWLDIVVIGSQAPVHFVSKAEVRRWPVIGFLAAQAGTLFIRRGGGESSQLAQAMSERMREGHGVIFFPEGTTGPGHYLRRFHPRLFSTAIALEQPVIPLAIRYDHEPQPHPSVPYTDGQTLLGNLWQLLGEKRLDITLFAPEPITRIGSQRRELAEYSREVIRESLGLEAPALPPESVQSRRKASS</sequence>
<name>A0A4Z0W6Y6_9GAMM</name>
<accession>A0A4Z0W6Y6</accession>
<dbReference type="InterPro" id="IPR002123">
    <property type="entry name" value="Plipid/glycerol_acylTrfase"/>
</dbReference>
<dbReference type="CDD" id="cd07989">
    <property type="entry name" value="LPLAT_AGPAT-like"/>
    <property type="match status" value="1"/>
</dbReference>
<keyword evidence="9" id="KW-1185">Reference proteome</keyword>
<evidence type="ECO:0000256" key="6">
    <source>
        <dbReference type="SAM" id="Phobius"/>
    </source>
</evidence>
<dbReference type="PANTHER" id="PTHR10434">
    <property type="entry name" value="1-ACYL-SN-GLYCEROL-3-PHOSPHATE ACYLTRANSFERASE"/>
    <property type="match status" value="1"/>
</dbReference>
<keyword evidence="6" id="KW-0472">Membrane</keyword>
<comment type="pathway">
    <text evidence="1">Lipid metabolism.</text>
</comment>
<dbReference type="Pfam" id="PF01553">
    <property type="entry name" value="Acyltransferase"/>
    <property type="match status" value="1"/>
</dbReference>
<protein>
    <submittedName>
        <fullName evidence="8">1-acyl-sn-glycerol-3-phosphate acyltransferase</fullName>
    </submittedName>
</protein>
<organism evidence="8 9">
    <name type="scientific">Natronospirillum operosum</name>
    <dbReference type="NCBI Taxonomy" id="2759953"/>
    <lineage>
        <taxon>Bacteria</taxon>
        <taxon>Pseudomonadati</taxon>
        <taxon>Pseudomonadota</taxon>
        <taxon>Gammaproteobacteria</taxon>
        <taxon>Oceanospirillales</taxon>
        <taxon>Natronospirillaceae</taxon>
        <taxon>Natronospirillum</taxon>
    </lineage>
</organism>
<keyword evidence="3 8" id="KW-0808">Transferase</keyword>
<evidence type="ECO:0000256" key="2">
    <source>
        <dbReference type="ARBA" id="ARBA00022516"/>
    </source>
</evidence>
<evidence type="ECO:0000313" key="8">
    <source>
        <dbReference type="EMBL" id="TGG92109.1"/>
    </source>
</evidence>
<dbReference type="SMART" id="SM00563">
    <property type="entry name" value="PlsC"/>
    <property type="match status" value="1"/>
</dbReference>
<dbReference type="OrthoDB" id="9806880at2"/>
<evidence type="ECO:0000259" key="7">
    <source>
        <dbReference type="SMART" id="SM00563"/>
    </source>
</evidence>
<dbReference type="SUPFAM" id="SSF69593">
    <property type="entry name" value="Glycerol-3-phosphate (1)-acyltransferase"/>
    <property type="match status" value="1"/>
</dbReference>
<keyword evidence="6" id="KW-0812">Transmembrane</keyword>
<keyword evidence="5 8" id="KW-0012">Acyltransferase</keyword>
<dbReference type="RefSeq" id="WP_135484038.1">
    <property type="nucleotide sequence ID" value="NZ_SRMF01000006.1"/>
</dbReference>
<evidence type="ECO:0000313" key="9">
    <source>
        <dbReference type="Proteomes" id="UP000297475"/>
    </source>
</evidence>
<dbReference type="Proteomes" id="UP000297475">
    <property type="component" value="Unassembled WGS sequence"/>
</dbReference>
<reference evidence="8 9" key="1">
    <citation type="submission" date="2019-04" db="EMBL/GenBank/DDBJ databases">
        <title>Natronospirillum operosus gen. nov., sp. nov., a haloalkaliphilic satellite isolated from decaying biomass of laboratory culture of cyanobacterium Geitlerinema sp. and proposal of Natronospirillaceae fam. nov. and Saccharospirillaceae fam. nov.</title>
        <authorList>
            <person name="Kevbrin V."/>
            <person name="Boltyanskaya Y."/>
            <person name="Koziaeva V."/>
            <person name="Grouzdev D.S."/>
            <person name="Park M."/>
            <person name="Cho J."/>
        </authorList>
    </citation>
    <scope>NUCLEOTIDE SEQUENCE [LARGE SCALE GENOMIC DNA]</scope>
    <source>
        <strain evidence="8 9">G-116</strain>
    </source>
</reference>
<comment type="caution">
    <text evidence="8">The sequence shown here is derived from an EMBL/GenBank/DDBJ whole genome shotgun (WGS) entry which is preliminary data.</text>
</comment>
<dbReference type="GO" id="GO:0006654">
    <property type="term" value="P:phosphatidic acid biosynthetic process"/>
    <property type="evidence" value="ECO:0007669"/>
    <property type="project" value="TreeGrafter"/>
</dbReference>